<evidence type="ECO:0000256" key="1">
    <source>
        <dbReference type="ARBA" id="ARBA00004245"/>
    </source>
</evidence>
<feature type="binding site" evidence="8">
    <location>
        <begin position="328"/>
        <end position="335"/>
    </location>
    <ligand>
        <name>ATP</name>
        <dbReference type="ChEBI" id="CHEBI:30616"/>
    </ligand>
</feature>
<feature type="domain" description="Kinesin motor" evidence="12">
    <location>
        <begin position="240"/>
        <end position="562"/>
    </location>
</feature>
<comment type="subcellular location">
    <subcellularLocation>
        <location evidence="1">Cytoplasm</location>
        <location evidence="1">Cytoskeleton</location>
    </subcellularLocation>
</comment>
<reference evidence="13 14" key="1">
    <citation type="journal article" date="2018" name="Elife">
        <title>Firefly genomes illuminate parallel origins of bioluminescence in beetles.</title>
        <authorList>
            <person name="Fallon T.R."/>
            <person name="Lower S.E."/>
            <person name="Chang C.H."/>
            <person name="Bessho-Uehara M."/>
            <person name="Martin G.J."/>
            <person name="Bewick A.J."/>
            <person name="Behringer M."/>
            <person name="Debat H.J."/>
            <person name="Wong I."/>
            <person name="Day J.C."/>
            <person name="Suvorov A."/>
            <person name="Silva C.J."/>
            <person name="Stanger-Hall K.F."/>
            <person name="Hall D.W."/>
            <person name="Schmitz R.J."/>
            <person name="Nelson D.R."/>
            <person name="Lewis S.M."/>
            <person name="Shigenobu S."/>
            <person name="Bybee S.M."/>
            <person name="Larracuente A.M."/>
            <person name="Oba Y."/>
            <person name="Weng J.K."/>
        </authorList>
    </citation>
    <scope>NUCLEOTIDE SEQUENCE [LARGE SCALE GENOMIC DNA]</scope>
    <source>
        <strain evidence="13">1611_PpyrPB1</strain>
        <tissue evidence="13">Whole body</tissue>
    </source>
</reference>
<dbReference type="InterPro" id="IPR027640">
    <property type="entry name" value="Kinesin-like_fam"/>
</dbReference>
<evidence type="ECO:0000256" key="4">
    <source>
        <dbReference type="ARBA" id="ARBA00022741"/>
    </source>
</evidence>
<evidence type="ECO:0000256" key="8">
    <source>
        <dbReference type="PROSITE-ProRule" id="PRU00283"/>
    </source>
</evidence>
<dbReference type="InterPro" id="IPR001752">
    <property type="entry name" value="Kinesin_motor_dom"/>
</dbReference>
<keyword evidence="10" id="KW-0175">Coiled coil</keyword>
<dbReference type="OrthoDB" id="3176171at2759"/>
<keyword evidence="7" id="KW-0963">Cytoplasm</keyword>
<evidence type="ECO:0000256" key="11">
    <source>
        <dbReference type="SAM" id="MobiDB-lite"/>
    </source>
</evidence>
<dbReference type="SUPFAM" id="SSF52540">
    <property type="entry name" value="P-loop containing nucleoside triphosphate hydrolases"/>
    <property type="match status" value="1"/>
</dbReference>
<dbReference type="PANTHER" id="PTHR47972:SF45">
    <property type="entry name" value="PROTEIN CLARET SEGREGATIONAL"/>
    <property type="match status" value="1"/>
</dbReference>
<dbReference type="Gene3D" id="3.40.850.10">
    <property type="entry name" value="Kinesin motor domain"/>
    <property type="match status" value="1"/>
</dbReference>
<dbReference type="GO" id="GO:0007018">
    <property type="term" value="P:microtubule-based movement"/>
    <property type="evidence" value="ECO:0007669"/>
    <property type="project" value="InterPro"/>
</dbReference>
<dbReference type="GO" id="GO:0005524">
    <property type="term" value="F:ATP binding"/>
    <property type="evidence" value="ECO:0007669"/>
    <property type="project" value="UniProtKB-UniRule"/>
</dbReference>
<dbReference type="InParanoid" id="A0A5N4ANH0"/>
<dbReference type="PROSITE" id="PS00411">
    <property type="entry name" value="KINESIN_MOTOR_1"/>
    <property type="match status" value="1"/>
</dbReference>
<feature type="coiled-coil region" evidence="10">
    <location>
        <begin position="150"/>
        <end position="205"/>
    </location>
</feature>
<accession>A0A5N4ANH0</accession>
<dbReference type="InterPro" id="IPR036961">
    <property type="entry name" value="Kinesin_motor_dom_sf"/>
</dbReference>
<dbReference type="GO" id="GO:0005874">
    <property type="term" value="C:microtubule"/>
    <property type="evidence" value="ECO:0007669"/>
    <property type="project" value="UniProtKB-KW"/>
</dbReference>
<dbReference type="AlphaFoldDB" id="A0A5N4ANH0"/>
<name>A0A5N4ANH0_PHOPY</name>
<gene>
    <name evidence="13" type="ORF">PPYR_06731</name>
</gene>
<keyword evidence="14" id="KW-1185">Reference proteome</keyword>
<evidence type="ECO:0000256" key="6">
    <source>
        <dbReference type="ARBA" id="ARBA00023175"/>
    </source>
</evidence>
<keyword evidence="3 9" id="KW-0493">Microtubule</keyword>
<protein>
    <recommendedName>
        <fullName evidence="9">Kinesin-like protein</fullName>
    </recommendedName>
</protein>
<keyword evidence="7" id="KW-0206">Cytoskeleton</keyword>
<evidence type="ECO:0000256" key="9">
    <source>
        <dbReference type="RuleBase" id="RU000394"/>
    </source>
</evidence>
<comment type="caution">
    <text evidence="13">The sequence shown here is derived from an EMBL/GenBank/DDBJ whole genome shotgun (WGS) entry which is preliminary data.</text>
</comment>
<dbReference type="PANTHER" id="PTHR47972">
    <property type="entry name" value="KINESIN-LIKE PROTEIN KLP-3"/>
    <property type="match status" value="1"/>
</dbReference>
<evidence type="ECO:0000256" key="2">
    <source>
        <dbReference type="ARBA" id="ARBA00010899"/>
    </source>
</evidence>
<evidence type="ECO:0000256" key="3">
    <source>
        <dbReference type="ARBA" id="ARBA00022701"/>
    </source>
</evidence>
<keyword evidence="4 8" id="KW-0547">Nucleotide-binding</keyword>
<dbReference type="GO" id="GO:0008017">
    <property type="term" value="F:microtubule binding"/>
    <property type="evidence" value="ECO:0007669"/>
    <property type="project" value="InterPro"/>
</dbReference>
<dbReference type="Proteomes" id="UP000327044">
    <property type="component" value="Unassembled WGS sequence"/>
</dbReference>
<dbReference type="InterPro" id="IPR019821">
    <property type="entry name" value="Kinesin_motor_CS"/>
</dbReference>
<feature type="region of interest" description="Disordered" evidence="11">
    <location>
        <begin position="1"/>
        <end position="21"/>
    </location>
</feature>
<dbReference type="InterPro" id="IPR027417">
    <property type="entry name" value="P-loop_NTPase"/>
</dbReference>
<dbReference type="SMART" id="SM00129">
    <property type="entry name" value="KISc"/>
    <property type="match status" value="1"/>
</dbReference>
<dbReference type="PROSITE" id="PS50067">
    <property type="entry name" value="KINESIN_MOTOR_2"/>
    <property type="match status" value="1"/>
</dbReference>
<evidence type="ECO:0000256" key="10">
    <source>
        <dbReference type="SAM" id="Coils"/>
    </source>
</evidence>
<evidence type="ECO:0000256" key="5">
    <source>
        <dbReference type="ARBA" id="ARBA00022840"/>
    </source>
</evidence>
<proteinExistence type="inferred from homology"/>
<dbReference type="PRINTS" id="PR00380">
    <property type="entry name" value="KINESINHEAVY"/>
</dbReference>
<dbReference type="Pfam" id="PF00225">
    <property type="entry name" value="Kinesin"/>
    <property type="match status" value="1"/>
</dbReference>
<comment type="similarity">
    <text evidence="2">Belongs to the TRAFAC class myosin-kinesin ATPase superfamily. Kinesin family. KIN-14 subfamily.</text>
</comment>
<dbReference type="FunCoup" id="A0A5N4ANH0">
    <property type="interactions" value="756"/>
</dbReference>
<dbReference type="GO" id="GO:0003777">
    <property type="term" value="F:microtubule motor activity"/>
    <property type="evidence" value="ECO:0007669"/>
    <property type="project" value="InterPro"/>
</dbReference>
<evidence type="ECO:0000313" key="13">
    <source>
        <dbReference type="EMBL" id="KAB0798851.1"/>
    </source>
</evidence>
<evidence type="ECO:0000256" key="7">
    <source>
        <dbReference type="ARBA" id="ARBA00023212"/>
    </source>
</evidence>
<evidence type="ECO:0000313" key="14">
    <source>
        <dbReference type="Proteomes" id="UP000327044"/>
    </source>
</evidence>
<dbReference type="EMBL" id="VVIM01000005">
    <property type="protein sequence ID" value="KAB0798851.1"/>
    <property type="molecule type" value="Genomic_DNA"/>
</dbReference>
<evidence type="ECO:0000259" key="12">
    <source>
        <dbReference type="PROSITE" id="PS50067"/>
    </source>
</evidence>
<sequence length="575" mass="64423">MMDRTRIPLSSRKQPLNPRVPHSVSVTRSNNNIVHPPARRIVRRSNSCSDLNFGATPVSRLNAQSTINLTTINKRPAFAKPNLKTVPSVKLGSKRVAVDPPAQAPTNTKVAKIPPYDYKARFNALLEKHKILQQTLLDKDAALSSTTDQLGDALNEFALLKKKSANLEDDLNRAIQAGAVNEARIRELENTQSLLRQDLLKLQDTNYAQQQLLELYEGRIQEHEHVRRIMHNQIQDLKGTIRVFCRVRPALFSEDSKQLCNIGFIDEDMLEIKKTNELNGSRINDACLQFVFDKVFQPEASQVDVFHELSQLIQSAMDGYHVCVFAYGQTGSGKTYTMQGGDGSSPGMIPQTVDFIFNLIAKYEKIGWRYTVEASFLEIYNESIRDLLKLQSKEHLDICFNEGKGITVRNLTINPVHSPQELHTLISRAIQNRAVASTNYNEHSSRSHVVTKISLTGVHLNTVHNGSLSLVDLAGSESAKTSERITETKNINKSLTALGSVMSALQNKENHVPYRNSKLTYLLQSSLGGNSKTLMFVNIAPFQECYGESVNALRFASKVKEVKLMSKKNKTVIRN</sequence>
<keyword evidence="5 8" id="KW-0067">ATP-binding</keyword>
<keyword evidence="6 8" id="KW-0505">Motor protein</keyword>
<organism evidence="13 14">
    <name type="scientific">Photinus pyralis</name>
    <name type="common">Common eastern firefly</name>
    <name type="synonym">Lampyris pyralis</name>
    <dbReference type="NCBI Taxonomy" id="7054"/>
    <lineage>
        <taxon>Eukaryota</taxon>
        <taxon>Metazoa</taxon>
        <taxon>Ecdysozoa</taxon>
        <taxon>Arthropoda</taxon>
        <taxon>Hexapoda</taxon>
        <taxon>Insecta</taxon>
        <taxon>Pterygota</taxon>
        <taxon>Neoptera</taxon>
        <taxon>Endopterygota</taxon>
        <taxon>Coleoptera</taxon>
        <taxon>Polyphaga</taxon>
        <taxon>Elateriformia</taxon>
        <taxon>Elateroidea</taxon>
        <taxon>Lampyridae</taxon>
        <taxon>Lampyrinae</taxon>
        <taxon>Photinus</taxon>
    </lineage>
</organism>